<reference evidence="1 2" key="1">
    <citation type="journal article" date="2019" name="J Genomics">
        <title>The Draft Genome of a Hydrogen-producing Cyanobacterium, Arthrospira platensis NIES-46.</title>
        <authorList>
            <person name="Suzuki S."/>
            <person name="Yamaguchi H."/>
            <person name="Kawachi M."/>
        </authorList>
    </citation>
    <scope>NUCLEOTIDE SEQUENCE [LARGE SCALE GENOMIC DNA]</scope>
    <source>
        <strain evidence="1 2">NIES-46</strain>
    </source>
</reference>
<dbReference type="RefSeq" id="WP_006616365.1">
    <property type="nucleotide sequence ID" value="NZ_BIMW01000149.1"/>
</dbReference>
<sequence>MIVSWITLKTTAMRWEAELMQQVLSSHDIPARVISLGVGSYMGVGGPAKLQVPSEHLWTALLLLSPVDEEPEEHDLISN</sequence>
<keyword evidence="2" id="KW-1185">Reference proteome</keyword>
<proteinExistence type="predicted"/>
<dbReference type="EMBL" id="BIMW01000149">
    <property type="protein sequence ID" value="GCE95814.1"/>
    <property type="molecule type" value="Genomic_DNA"/>
</dbReference>
<name>A0A5M3T8J8_LIMPL</name>
<comment type="caution">
    <text evidence="1">The sequence shown here is derived from an EMBL/GenBank/DDBJ whole genome shotgun (WGS) entry which is preliminary data.</text>
</comment>
<accession>A0A5M3T8J8</accession>
<gene>
    <name evidence="1" type="ORF">NIES46_38800</name>
</gene>
<dbReference type="Proteomes" id="UP000326169">
    <property type="component" value="Unassembled WGS sequence"/>
</dbReference>
<evidence type="ECO:0000313" key="2">
    <source>
        <dbReference type="Proteomes" id="UP000326169"/>
    </source>
</evidence>
<dbReference type="GeneID" id="301684656"/>
<evidence type="ECO:0008006" key="3">
    <source>
        <dbReference type="Google" id="ProtNLM"/>
    </source>
</evidence>
<organism evidence="1 2">
    <name type="scientific">Limnospira platensis NIES-46</name>
    <dbReference type="NCBI Taxonomy" id="1236695"/>
    <lineage>
        <taxon>Bacteria</taxon>
        <taxon>Bacillati</taxon>
        <taxon>Cyanobacteriota</taxon>
        <taxon>Cyanophyceae</taxon>
        <taxon>Oscillatoriophycideae</taxon>
        <taxon>Oscillatoriales</taxon>
        <taxon>Sirenicapillariaceae</taxon>
        <taxon>Limnospira</taxon>
    </lineage>
</organism>
<protein>
    <recommendedName>
        <fullName evidence="3">DUF2007 domain-containing protein</fullName>
    </recommendedName>
</protein>
<evidence type="ECO:0000313" key="1">
    <source>
        <dbReference type="EMBL" id="GCE95814.1"/>
    </source>
</evidence>